<gene>
    <name evidence="3" type="ORF">KFE25_003293</name>
</gene>
<dbReference type="GO" id="GO:0008202">
    <property type="term" value="P:steroid metabolic process"/>
    <property type="evidence" value="ECO:0007669"/>
    <property type="project" value="TreeGrafter"/>
</dbReference>
<dbReference type="Gene3D" id="3.40.50.720">
    <property type="entry name" value="NAD(P)-binding Rossmann-like Domain"/>
    <property type="match status" value="1"/>
</dbReference>
<dbReference type="OrthoDB" id="1274115at2759"/>
<accession>A0A8J5XRS4</accession>
<evidence type="ECO:0000256" key="1">
    <source>
        <dbReference type="SAM" id="Phobius"/>
    </source>
</evidence>
<organism evidence="3 4">
    <name type="scientific">Diacronema lutheri</name>
    <name type="common">Unicellular marine alga</name>
    <name type="synonym">Monochrysis lutheri</name>
    <dbReference type="NCBI Taxonomy" id="2081491"/>
    <lineage>
        <taxon>Eukaryota</taxon>
        <taxon>Haptista</taxon>
        <taxon>Haptophyta</taxon>
        <taxon>Pavlovophyceae</taxon>
        <taxon>Pavlovales</taxon>
        <taxon>Pavlovaceae</taxon>
        <taxon>Diacronema</taxon>
    </lineage>
</organism>
<feature type="domain" description="Ketoreductase" evidence="2">
    <location>
        <begin position="42"/>
        <end position="225"/>
    </location>
</feature>
<dbReference type="GO" id="GO:0016491">
    <property type="term" value="F:oxidoreductase activity"/>
    <property type="evidence" value="ECO:0007669"/>
    <property type="project" value="TreeGrafter"/>
</dbReference>
<feature type="transmembrane region" description="Helical" evidence="1">
    <location>
        <begin position="7"/>
        <end position="28"/>
    </location>
</feature>
<keyword evidence="4" id="KW-1185">Reference proteome</keyword>
<dbReference type="AlphaFoldDB" id="A0A8J5XRS4"/>
<name>A0A8J5XRS4_DIALT</name>
<dbReference type="PANTHER" id="PTHR43313">
    <property type="entry name" value="SHORT-CHAIN DEHYDROGENASE/REDUCTASE FAMILY 9C"/>
    <property type="match status" value="1"/>
</dbReference>
<dbReference type="SMART" id="SM00822">
    <property type="entry name" value="PKS_KR"/>
    <property type="match status" value="1"/>
</dbReference>
<dbReference type="PANTHER" id="PTHR43313:SF1">
    <property type="entry name" value="3BETA-HYDROXYSTEROID DEHYDROGENASE DHS-16"/>
    <property type="match status" value="1"/>
</dbReference>
<dbReference type="Proteomes" id="UP000751190">
    <property type="component" value="Unassembled WGS sequence"/>
</dbReference>
<evidence type="ECO:0000313" key="4">
    <source>
        <dbReference type="Proteomes" id="UP000751190"/>
    </source>
</evidence>
<dbReference type="PRINTS" id="PR00081">
    <property type="entry name" value="GDHRDH"/>
</dbReference>
<protein>
    <recommendedName>
        <fullName evidence="2">Ketoreductase domain-containing protein</fullName>
    </recommendedName>
</protein>
<comment type="caution">
    <text evidence="3">The sequence shown here is derived from an EMBL/GenBank/DDBJ whole genome shotgun (WGS) entry which is preliminary data.</text>
</comment>
<dbReference type="EMBL" id="JAGTXO010000013">
    <property type="protein sequence ID" value="KAG8464230.1"/>
    <property type="molecule type" value="Genomic_DNA"/>
</dbReference>
<evidence type="ECO:0000313" key="3">
    <source>
        <dbReference type="EMBL" id="KAG8464230.1"/>
    </source>
</evidence>
<keyword evidence="1" id="KW-1133">Transmembrane helix</keyword>
<dbReference type="InterPro" id="IPR002347">
    <property type="entry name" value="SDR_fam"/>
</dbReference>
<dbReference type="InterPro" id="IPR057326">
    <property type="entry name" value="KR_dom"/>
</dbReference>
<proteinExistence type="predicted"/>
<dbReference type="SUPFAM" id="SSF51735">
    <property type="entry name" value="NAD(P)-binding Rossmann-fold domains"/>
    <property type="match status" value="1"/>
</dbReference>
<evidence type="ECO:0000259" key="2">
    <source>
        <dbReference type="SMART" id="SM00822"/>
    </source>
</evidence>
<reference evidence="3" key="1">
    <citation type="submission" date="2021-05" db="EMBL/GenBank/DDBJ databases">
        <title>The genome of the haptophyte Pavlova lutheri (Diacronema luteri, Pavlovales) - a model for lipid biosynthesis in eukaryotic algae.</title>
        <authorList>
            <person name="Hulatt C.J."/>
            <person name="Posewitz M.C."/>
        </authorList>
    </citation>
    <scope>NUCLEOTIDE SEQUENCE</scope>
    <source>
        <strain evidence="3">NIVA-4/92</strain>
    </source>
</reference>
<keyword evidence="1" id="KW-0472">Membrane</keyword>
<dbReference type="OMA" id="WEDFHQV"/>
<keyword evidence="1" id="KW-0812">Transmembrane</keyword>
<dbReference type="Pfam" id="PF00106">
    <property type="entry name" value="adh_short"/>
    <property type="match status" value="1"/>
</dbReference>
<dbReference type="InterPro" id="IPR036291">
    <property type="entry name" value="NAD(P)-bd_dom_sf"/>
</dbReference>
<sequence length="325" mass="34954">MARARAWARVALMLLPLPALVLHIPLWIEQLSSIEYPIHPRGIVVITGASSGIGRHAALALDLGGMTVFAAVRSHEAAAALLAERPSVRALVWDVTSQEHTEAAVDAVRAAMSAEGLPLVGLVNNAGVSHRLPLELDTDEAMRALYEVNVFGAVRATRAFLPLLRESRGRVVFVSSLAALLPHPGAAAYSGSKAAIELTADVLRLELEPWRVSVSVVEPGYVRTGIAAKQVGAAARARTHPFAELYSDFVGSQDARRLQMEGKADSPLVTSSAIAHALAAPRPRTRYVVANVNGVPAWAYGWLAWLLPDRLQDRVVLRAWRQPVV</sequence>